<dbReference type="PROSITE" id="PS50846">
    <property type="entry name" value="HMA_2"/>
    <property type="match status" value="1"/>
</dbReference>
<dbReference type="Gene3D" id="3.30.70.100">
    <property type="match status" value="1"/>
</dbReference>
<evidence type="ECO:0000259" key="2">
    <source>
        <dbReference type="PROSITE" id="PS50846"/>
    </source>
</evidence>
<name>A0ABX5XVN7_9BACT</name>
<evidence type="ECO:0000256" key="1">
    <source>
        <dbReference type="SAM" id="SignalP"/>
    </source>
</evidence>
<dbReference type="Pfam" id="PF00403">
    <property type="entry name" value="HMA"/>
    <property type="match status" value="1"/>
</dbReference>
<feature type="domain" description="HMA" evidence="2">
    <location>
        <begin position="35"/>
        <end position="106"/>
    </location>
</feature>
<proteinExistence type="predicted"/>
<evidence type="ECO:0000313" key="4">
    <source>
        <dbReference type="Proteomes" id="UP000318081"/>
    </source>
</evidence>
<keyword evidence="1" id="KW-0732">Signal</keyword>
<keyword evidence="4" id="KW-1185">Reference proteome</keyword>
<dbReference type="InterPro" id="IPR006121">
    <property type="entry name" value="HMA_dom"/>
</dbReference>
<dbReference type="InterPro" id="IPR036163">
    <property type="entry name" value="HMA_dom_sf"/>
</dbReference>
<dbReference type="RefSeq" id="WP_419580220.1">
    <property type="nucleotide sequence ID" value="NZ_CP036432.1"/>
</dbReference>
<dbReference type="Proteomes" id="UP000318081">
    <property type="component" value="Chromosome"/>
</dbReference>
<reference evidence="3 4" key="1">
    <citation type="submission" date="2019-02" db="EMBL/GenBank/DDBJ databases">
        <title>Deep-cultivation of Planctomycetes and their phenomic and genomic characterization uncovers novel biology.</title>
        <authorList>
            <person name="Wiegand S."/>
            <person name="Jogler M."/>
            <person name="Boedeker C."/>
            <person name="Pinto D."/>
            <person name="Vollmers J."/>
            <person name="Rivas-Marin E."/>
            <person name="Kohn T."/>
            <person name="Peeters S.H."/>
            <person name="Heuer A."/>
            <person name="Rast P."/>
            <person name="Oberbeckmann S."/>
            <person name="Bunk B."/>
            <person name="Jeske O."/>
            <person name="Meyerdierks A."/>
            <person name="Storesund J.E."/>
            <person name="Kallscheuer N."/>
            <person name="Luecker S."/>
            <person name="Lage O.M."/>
            <person name="Pohl T."/>
            <person name="Merkel B.J."/>
            <person name="Hornburger P."/>
            <person name="Mueller R.-W."/>
            <person name="Bruemmer F."/>
            <person name="Labrenz M."/>
            <person name="Spormann A.M."/>
            <person name="Op den Camp H."/>
            <person name="Overmann J."/>
            <person name="Amann R."/>
            <person name="Jetten M.S.M."/>
            <person name="Mascher T."/>
            <person name="Medema M.H."/>
            <person name="Devos D.P."/>
            <person name="Kaster A.-K."/>
            <person name="Ovreas L."/>
            <person name="Rohde M."/>
            <person name="Galperin M.Y."/>
            <person name="Jogler C."/>
        </authorList>
    </citation>
    <scope>NUCLEOTIDE SEQUENCE [LARGE SCALE GENOMIC DNA]</scope>
    <source>
        <strain evidence="3 4">TBK1r</strain>
    </source>
</reference>
<dbReference type="CDD" id="cd00371">
    <property type="entry name" value="HMA"/>
    <property type="match status" value="1"/>
</dbReference>
<protein>
    <submittedName>
        <fullName evidence="3">Heavy-metal-associated domain protein</fullName>
    </submittedName>
</protein>
<gene>
    <name evidence="3" type="ORF">TBK1r_43360</name>
</gene>
<dbReference type="SUPFAM" id="SSF55008">
    <property type="entry name" value="HMA, heavy metal-associated domain"/>
    <property type="match status" value="1"/>
</dbReference>
<dbReference type="EMBL" id="CP036432">
    <property type="protein sequence ID" value="QDV85356.1"/>
    <property type="molecule type" value="Genomic_DNA"/>
</dbReference>
<organism evidence="3 4">
    <name type="scientific">Stieleria magnilauensis</name>
    <dbReference type="NCBI Taxonomy" id="2527963"/>
    <lineage>
        <taxon>Bacteria</taxon>
        <taxon>Pseudomonadati</taxon>
        <taxon>Planctomycetota</taxon>
        <taxon>Planctomycetia</taxon>
        <taxon>Pirellulales</taxon>
        <taxon>Pirellulaceae</taxon>
        <taxon>Stieleria</taxon>
    </lineage>
</organism>
<feature type="chain" id="PRO_5046286315" evidence="1">
    <location>
        <begin position="25"/>
        <end position="121"/>
    </location>
</feature>
<evidence type="ECO:0000313" key="3">
    <source>
        <dbReference type="EMBL" id="QDV85356.1"/>
    </source>
</evidence>
<sequence length="121" mass="12639">MFRTSLCLALTFALAVCMTAPSRAATTINTATSTAKTTITLKVLTCESCAKKVATKLTEVPGVGGVKTDVKTDVKSKTAIVVPKGDAILSPLKLWEAIEKAGKEPVKLEGPSGTFTSKPKQ</sequence>
<feature type="signal peptide" evidence="1">
    <location>
        <begin position="1"/>
        <end position="24"/>
    </location>
</feature>
<accession>A0ABX5XVN7</accession>